<evidence type="ECO:0000256" key="1">
    <source>
        <dbReference type="SAM" id="MobiDB-lite"/>
    </source>
</evidence>
<feature type="region of interest" description="Disordered" evidence="1">
    <location>
        <begin position="305"/>
        <end position="526"/>
    </location>
</feature>
<evidence type="ECO:0000313" key="2">
    <source>
        <dbReference type="EMBL" id="TFK50808.1"/>
    </source>
</evidence>
<sequence>MSRPTTLEDSAGIGDGEEWEVIPRDWWRISYNAVSWTKTEARSECLLSRIRQRKQSLYHDNRFLSDATLTGSANEPGTPGDLELNVDLVGVRLADESLKLYEKLVGFDGGTEGSQILRFSLDDLQPRRRRIASYDTVDDDSESLRERWRRETEPLFAGISTSSPEFVIELSEDEVNAILQQSTFPSLWDLELIPPPATPVRSRTPNSMTSSIDFTESDTSEPLPATPKMTPSVESRDVAGSPSKRLNASATSFIPSSSSSSSLPSLASSSSSSLSSLPSNYYAYEDPLSPSWPSVASPPHMSISDFQFPSLPPPAIHSSPTSRLQKDEQGFYTEVSGLSDRDISRRQASTPSLPPFLGRDSPGPSRKASKTREIVDQIKHGNTVPAQRLRRSKSKLTTDTDQDREGWICAEAQVDAAAAPEEKAKRRKELVAVLGSKSKSTPAKSHDRAQSKGQDAVRSRSPARSSGTGQSQDTSKSALQKTEDGWIEGPASAPPVSGARARSKSSQRQHTRNRSSVSVLSSMPSGPPTPAVYPAPMPHIAAPLYYPGPPAPGPVPAFGYPAPAAYMPFAPYGAYPVQVPVQPVQYRAPFAAYQPYGEAPLTSKVITGAAGMRHAAW</sequence>
<proteinExistence type="predicted"/>
<dbReference type="AlphaFoldDB" id="A0A5C3N3X1"/>
<keyword evidence="3" id="KW-1185">Reference proteome</keyword>
<organism evidence="2 3">
    <name type="scientific">Heliocybe sulcata</name>
    <dbReference type="NCBI Taxonomy" id="5364"/>
    <lineage>
        <taxon>Eukaryota</taxon>
        <taxon>Fungi</taxon>
        <taxon>Dikarya</taxon>
        <taxon>Basidiomycota</taxon>
        <taxon>Agaricomycotina</taxon>
        <taxon>Agaricomycetes</taxon>
        <taxon>Gloeophyllales</taxon>
        <taxon>Gloeophyllaceae</taxon>
        <taxon>Heliocybe</taxon>
    </lineage>
</organism>
<feature type="compositionally biased region" description="Low complexity" evidence="1">
    <location>
        <begin position="515"/>
        <end position="524"/>
    </location>
</feature>
<feature type="region of interest" description="Disordered" evidence="1">
    <location>
        <begin position="195"/>
        <end position="246"/>
    </location>
</feature>
<feature type="compositionally biased region" description="Polar residues" evidence="1">
    <location>
        <begin position="201"/>
        <end position="214"/>
    </location>
</feature>
<feature type="compositionally biased region" description="Low complexity" evidence="1">
    <location>
        <begin position="410"/>
        <end position="419"/>
    </location>
</feature>
<protein>
    <submittedName>
        <fullName evidence="2">Uncharacterized protein</fullName>
    </submittedName>
</protein>
<dbReference type="OrthoDB" id="2943086at2759"/>
<gene>
    <name evidence="2" type="ORF">OE88DRAFT_1659895</name>
</gene>
<feature type="compositionally biased region" description="Basic residues" evidence="1">
    <location>
        <begin position="501"/>
        <end position="513"/>
    </location>
</feature>
<name>A0A5C3N3X1_9AGAM</name>
<reference evidence="2 3" key="1">
    <citation type="journal article" date="2019" name="Nat. Ecol. Evol.">
        <title>Megaphylogeny resolves global patterns of mushroom evolution.</title>
        <authorList>
            <person name="Varga T."/>
            <person name="Krizsan K."/>
            <person name="Foldi C."/>
            <person name="Dima B."/>
            <person name="Sanchez-Garcia M."/>
            <person name="Sanchez-Ramirez S."/>
            <person name="Szollosi G.J."/>
            <person name="Szarkandi J.G."/>
            <person name="Papp V."/>
            <person name="Albert L."/>
            <person name="Andreopoulos W."/>
            <person name="Angelini C."/>
            <person name="Antonin V."/>
            <person name="Barry K.W."/>
            <person name="Bougher N.L."/>
            <person name="Buchanan P."/>
            <person name="Buyck B."/>
            <person name="Bense V."/>
            <person name="Catcheside P."/>
            <person name="Chovatia M."/>
            <person name="Cooper J."/>
            <person name="Damon W."/>
            <person name="Desjardin D."/>
            <person name="Finy P."/>
            <person name="Geml J."/>
            <person name="Haridas S."/>
            <person name="Hughes K."/>
            <person name="Justo A."/>
            <person name="Karasinski D."/>
            <person name="Kautmanova I."/>
            <person name="Kiss B."/>
            <person name="Kocsube S."/>
            <person name="Kotiranta H."/>
            <person name="LaButti K.M."/>
            <person name="Lechner B.E."/>
            <person name="Liimatainen K."/>
            <person name="Lipzen A."/>
            <person name="Lukacs Z."/>
            <person name="Mihaltcheva S."/>
            <person name="Morgado L.N."/>
            <person name="Niskanen T."/>
            <person name="Noordeloos M.E."/>
            <person name="Ohm R.A."/>
            <person name="Ortiz-Santana B."/>
            <person name="Ovrebo C."/>
            <person name="Racz N."/>
            <person name="Riley R."/>
            <person name="Savchenko A."/>
            <person name="Shiryaev A."/>
            <person name="Soop K."/>
            <person name="Spirin V."/>
            <person name="Szebenyi C."/>
            <person name="Tomsovsky M."/>
            <person name="Tulloss R.E."/>
            <person name="Uehling J."/>
            <person name="Grigoriev I.V."/>
            <person name="Vagvolgyi C."/>
            <person name="Papp T."/>
            <person name="Martin F.M."/>
            <person name="Miettinen O."/>
            <person name="Hibbett D.S."/>
            <person name="Nagy L.G."/>
        </authorList>
    </citation>
    <scope>NUCLEOTIDE SEQUENCE [LARGE SCALE GENOMIC DNA]</scope>
    <source>
        <strain evidence="2 3">OMC1185</strain>
    </source>
</reference>
<feature type="compositionally biased region" description="Basic and acidic residues" evidence="1">
    <location>
        <begin position="396"/>
        <end position="406"/>
    </location>
</feature>
<dbReference type="Proteomes" id="UP000305948">
    <property type="component" value="Unassembled WGS sequence"/>
</dbReference>
<dbReference type="STRING" id="5364.A0A5C3N3X1"/>
<feature type="compositionally biased region" description="Basic and acidic residues" evidence="1">
    <location>
        <begin position="444"/>
        <end position="458"/>
    </location>
</feature>
<evidence type="ECO:0000313" key="3">
    <source>
        <dbReference type="Proteomes" id="UP000305948"/>
    </source>
</evidence>
<feature type="compositionally biased region" description="Basic and acidic residues" evidence="1">
    <location>
        <begin position="370"/>
        <end position="379"/>
    </location>
</feature>
<dbReference type="EMBL" id="ML213512">
    <property type="protein sequence ID" value="TFK50808.1"/>
    <property type="molecule type" value="Genomic_DNA"/>
</dbReference>
<feature type="compositionally biased region" description="Polar residues" evidence="1">
    <location>
        <begin position="462"/>
        <end position="480"/>
    </location>
</feature>
<accession>A0A5C3N3X1</accession>